<dbReference type="InterPro" id="IPR029035">
    <property type="entry name" value="DHS-like_NAD/FAD-binding_dom"/>
</dbReference>
<dbReference type="PANTHER" id="PTHR43153:SF1">
    <property type="entry name" value="ELECTRON TRANSFER FLAVOPROTEIN SUBUNIT ALPHA, MITOCHONDRIAL"/>
    <property type="match status" value="1"/>
</dbReference>
<feature type="region of interest" description="Disordered" evidence="5">
    <location>
        <begin position="313"/>
        <end position="332"/>
    </location>
</feature>
<accession>A0ABV8TJY1</accession>
<dbReference type="PANTHER" id="PTHR43153">
    <property type="entry name" value="ELECTRON TRANSFER FLAVOPROTEIN ALPHA"/>
    <property type="match status" value="1"/>
</dbReference>
<sequence>MSGQESAGAPAGRVAVVVVRDGQLPLGADESAAEADGNVLVAGTGAREGALRLVAGRRIRAAETTTAPAALAAALAPLLAPAHTVVLPASPDGRDLAPRLAAALGRPLLAGAQEILAHGADVLRLGGSALVELTVDGPFVATLEPGVRGALPVAGPAEVSDLVLPAPSPSAASAGPDAVHTGALDTSAQAADLAGARRLLGAGGGLGGPEAVALLGELGAALDMAVGGTRVVTDAGWLEYARQIGTTGVTVDPDLYVAFGISGAPHHTGGLGAPRHVVSVNTDPYCPMTAMADLGVVADAPAVLAALLRKVREESGDGEELPAGSGEVRDAA</sequence>
<dbReference type="Proteomes" id="UP001595824">
    <property type="component" value="Unassembled WGS sequence"/>
</dbReference>
<dbReference type="InterPro" id="IPR001308">
    <property type="entry name" value="ETF_a/FixB"/>
</dbReference>
<comment type="function">
    <text evidence="4">The electron transfer flavoprotein serves as a specific electron acceptor for other dehydrogenases. It transfers the electrons to the main respiratory chain via ETF-ubiquinone oxidoreductase (ETF dehydrogenase).</text>
</comment>
<comment type="similarity">
    <text evidence="2">Belongs to the ETF alpha-subunit/FixB family.</text>
</comment>
<proteinExistence type="inferred from homology"/>
<evidence type="ECO:0000256" key="2">
    <source>
        <dbReference type="ARBA" id="ARBA00005817"/>
    </source>
</evidence>
<evidence type="ECO:0000259" key="6">
    <source>
        <dbReference type="Pfam" id="PF00766"/>
    </source>
</evidence>
<dbReference type="SUPFAM" id="SSF52402">
    <property type="entry name" value="Adenine nucleotide alpha hydrolases-like"/>
    <property type="match status" value="1"/>
</dbReference>
<evidence type="ECO:0000256" key="1">
    <source>
        <dbReference type="ARBA" id="ARBA00001974"/>
    </source>
</evidence>
<dbReference type="Pfam" id="PF00766">
    <property type="entry name" value="ETF_alpha"/>
    <property type="match status" value="1"/>
</dbReference>
<feature type="domain" description="Electron transfer flavoprotein alpha/beta-subunit N-terminal" evidence="7">
    <location>
        <begin position="54"/>
        <end position="160"/>
    </location>
</feature>
<reference evidence="9" key="1">
    <citation type="journal article" date="2019" name="Int. J. Syst. Evol. Microbiol.">
        <title>The Global Catalogue of Microorganisms (GCM) 10K type strain sequencing project: providing services to taxonomists for standard genome sequencing and annotation.</title>
        <authorList>
            <consortium name="The Broad Institute Genomics Platform"/>
            <consortium name="The Broad Institute Genome Sequencing Center for Infectious Disease"/>
            <person name="Wu L."/>
            <person name="Ma J."/>
        </authorList>
    </citation>
    <scope>NUCLEOTIDE SEQUENCE [LARGE SCALE GENOMIC DNA]</scope>
    <source>
        <strain evidence="9">PCU 347</strain>
    </source>
</reference>
<dbReference type="NCBIfam" id="NF038209">
    <property type="entry name" value="mft_etfA"/>
    <property type="match status" value="1"/>
</dbReference>
<protein>
    <submittedName>
        <fullName evidence="8">Mycofactocin-associated electron transfer flavoprotein alpha subunit</fullName>
    </submittedName>
</protein>
<evidence type="ECO:0000256" key="3">
    <source>
        <dbReference type="ARBA" id="ARBA00011355"/>
    </source>
</evidence>
<comment type="cofactor">
    <cofactor evidence="1">
        <name>FAD</name>
        <dbReference type="ChEBI" id="CHEBI:57692"/>
    </cofactor>
</comment>
<dbReference type="Gene3D" id="3.40.50.620">
    <property type="entry name" value="HUPs"/>
    <property type="match status" value="1"/>
</dbReference>
<evidence type="ECO:0000313" key="9">
    <source>
        <dbReference type="Proteomes" id="UP001595824"/>
    </source>
</evidence>
<comment type="caution">
    <text evidence="8">The sequence shown here is derived from an EMBL/GenBank/DDBJ whole genome shotgun (WGS) entry which is preliminary data.</text>
</comment>
<dbReference type="InterPro" id="IPR014731">
    <property type="entry name" value="ETF_asu_C"/>
</dbReference>
<gene>
    <name evidence="8" type="ORF">ACFPC0_23460</name>
</gene>
<evidence type="ECO:0000259" key="7">
    <source>
        <dbReference type="Pfam" id="PF01012"/>
    </source>
</evidence>
<dbReference type="EMBL" id="JBHSDP010000024">
    <property type="protein sequence ID" value="MFC4330686.1"/>
    <property type="molecule type" value="Genomic_DNA"/>
</dbReference>
<name>A0ABV8TJY1_9ACTN</name>
<comment type="subunit">
    <text evidence="3">Heterodimer of an alpha and a beta subunit.</text>
</comment>
<dbReference type="Gene3D" id="3.40.50.1220">
    <property type="entry name" value="TPP-binding domain"/>
    <property type="match status" value="1"/>
</dbReference>
<dbReference type="RefSeq" id="WP_381741682.1">
    <property type="nucleotide sequence ID" value="NZ_JBHSDP010000024.1"/>
</dbReference>
<evidence type="ECO:0000256" key="4">
    <source>
        <dbReference type="ARBA" id="ARBA00025649"/>
    </source>
</evidence>
<feature type="domain" description="Electron transfer flavoprotein alpha subunit C-terminal" evidence="6">
    <location>
        <begin position="192"/>
        <end position="271"/>
    </location>
</feature>
<dbReference type="InterPro" id="IPR014730">
    <property type="entry name" value="ETF_a/b_N"/>
</dbReference>
<dbReference type="Pfam" id="PF01012">
    <property type="entry name" value="ETF"/>
    <property type="match status" value="1"/>
</dbReference>
<evidence type="ECO:0000313" key="8">
    <source>
        <dbReference type="EMBL" id="MFC4330686.1"/>
    </source>
</evidence>
<keyword evidence="9" id="KW-1185">Reference proteome</keyword>
<evidence type="ECO:0000256" key="5">
    <source>
        <dbReference type="SAM" id="MobiDB-lite"/>
    </source>
</evidence>
<organism evidence="8 9">
    <name type="scientific">Streptomyces andamanensis</name>
    <dbReference type="NCBI Taxonomy" id="1565035"/>
    <lineage>
        <taxon>Bacteria</taxon>
        <taxon>Bacillati</taxon>
        <taxon>Actinomycetota</taxon>
        <taxon>Actinomycetes</taxon>
        <taxon>Kitasatosporales</taxon>
        <taxon>Streptomycetaceae</taxon>
        <taxon>Streptomyces</taxon>
    </lineage>
</organism>
<dbReference type="SUPFAM" id="SSF52467">
    <property type="entry name" value="DHS-like NAD/FAD-binding domain"/>
    <property type="match status" value="1"/>
</dbReference>
<dbReference type="InterPro" id="IPR014729">
    <property type="entry name" value="Rossmann-like_a/b/a_fold"/>
</dbReference>